<evidence type="ECO:0000313" key="1">
    <source>
        <dbReference type="EMBL" id="MTG99377.1"/>
    </source>
</evidence>
<gene>
    <name evidence="1" type="ORF">GJV76_14820</name>
</gene>
<organism evidence="1 2">
    <name type="scientific">Myroides albus</name>
    <dbReference type="NCBI Taxonomy" id="2562892"/>
    <lineage>
        <taxon>Bacteria</taxon>
        <taxon>Pseudomonadati</taxon>
        <taxon>Bacteroidota</taxon>
        <taxon>Flavobacteriia</taxon>
        <taxon>Flavobacteriales</taxon>
        <taxon>Flavobacteriaceae</taxon>
        <taxon>Myroides</taxon>
    </lineage>
</organism>
<dbReference type="PANTHER" id="PTHR31270:SF1">
    <property type="entry name" value="GLUTAMINYL-PEPTIDE CYCLOTRANSFERASE"/>
    <property type="match status" value="1"/>
</dbReference>
<dbReference type="Proteomes" id="UP000438760">
    <property type="component" value="Unassembled WGS sequence"/>
</dbReference>
<dbReference type="PROSITE" id="PS51257">
    <property type="entry name" value="PROKAR_LIPOPROTEIN"/>
    <property type="match status" value="1"/>
</dbReference>
<keyword evidence="2" id="KW-1185">Reference proteome</keyword>
<dbReference type="RefSeq" id="WP_155093367.1">
    <property type="nucleotide sequence ID" value="NZ_CP102754.1"/>
</dbReference>
<dbReference type="OrthoDB" id="9783700at2"/>
<dbReference type="Gene3D" id="2.130.10.10">
    <property type="entry name" value="YVTN repeat-like/Quinoprotein amine dehydrogenase"/>
    <property type="match status" value="1"/>
</dbReference>
<sequence length="365" mass="41473">MKRYNFLITLSLGISFISCSNKKNLEKNVISIDTTQLKQVYSANEDAKFTLKTVENAEIDSVAYFLDNVKIGTSKHNEILTHSLKKENLGKKEVKAIAYADNKSREFTYKIEIISSINPIEYDYKIIKTYSHDQEAYTQGLEFYKGVLFESTGNGEGGFTTTDGRGTGKKGKSSVRKVDYKTGKVTQINELDDIIFGEGCTILNNKLYQLTYLNKEAYIYNIETLEREKSLKYFADIEGWGLTNDGTHLYMSDGTEKIYKVNPDTFELLSSISVYSPKGALPHINELEWVNGKIYANVYGYNSIVIIDPQTGAIEGMVNFNDLLNMTTYHADRDVMNGIAYNPETKTFFLTGKNWDKMFEVQIIK</sequence>
<dbReference type="Pfam" id="PF05096">
    <property type="entry name" value="Glu_cyclase_2"/>
    <property type="match status" value="1"/>
</dbReference>
<dbReference type="EMBL" id="WMJX01000071">
    <property type="protein sequence ID" value="MTG99377.1"/>
    <property type="molecule type" value="Genomic_DNA"/>
</dbReference>
<dbReference type="PANTHER" id="PTHR31270">
    <property type="entry name" value="GLUTAMINYL-PEPTIDE CYCLOTRANSFERASE"/>
    <property type="match status" value="1"/>
</dbReference>
<evidence type="ECO:0000313" key="2">
    <source>
        <dbReference type="Proteomes" id="UP000438760"/>
    </source>
</evidence>
<dbReference type="SUPFAM" id="SSF63825">
    <property type="entry name" value="YWTD domain"/>
    <property type="match status" value="1"/>
</dbReference>
<dbReference type="InterPro" id="IPR015943">
    <property type="entry name" value="WD40/YVTN_repeat-like_dom_sf"/>
</dbReference>
<dbReference type="InterPro" id="IPR007788">
    <property type="entry name" value="QCT"/>
</dbReference>
<proteinExistence type="predicted"/>
<name>A0A6I3LNP5_9FLAO</name>
<accession>A0A6I3LNP5</accession>
<dbReference type="GO" id="GO:0016603">
    <property type="term" value="F:glutaminyl-peptide cyclotransferase activity"/>
    <property type="evidence" value="ECO:0007669"/>
    <property type="project" value="InterPro"/>
</dbReference>
<comment type="caution">
    <text evidence="1">The sequence shown here is derived from an EMBL/GenBank/DDBJ whole genome shotgun (WGS) entry which is preliminary data.</text>
</comment>
<reference evidence="1 2" key="1">
    <citation type="submission" date="2019-11" db="EMBL/GenBank/DDBJ databases">
        <title>Genome of Strain BIT-d1.</title>
        <authorList>
            <person name="Yang Y."/>
        </authorList>
    </citation>
    <scope>NUCLEOTIDE SEQUENCE [LARGE SCALE GENOMIC DNA]</scope>
    <source>
        <strain evidence="1 2">BIT-d1</strain>
    </source>
</reference>
<protein>
    <submittedName>
        <fullName evidence="1">Glutaminyl-peptide cyclotransferase</fullName>
    </submittedName>
</protein>
<dbReference type="AlphaFoldDB" id="A0A6I3LNP5"/>
<keyword evidence="1" id="KW-0808">Transferase</keyword>